<evidence type="ECO:0000313" key="2">
    <source>
        <dbReference type="Proteomes" id="UP000598488"/>
    </source>
</evidence>
<proteinExistence type="predicted"/>
<accession>A0ABS0ZAS7</accession>
<reference evidence="1 2" key="1">
    <citation type="submission" date="2020-12" db="EMBL/GenBank/DDBJ databases">
        <title>Comparative genome analysis of fungal antagonists Marinomonas ostreistagni 398 and M. spartinae 468.</title>
        <authorList>
            <person name="Fields J.L."/>
            <person name="Mavrodi O.V."/>
            <person name="Biber P.D."/>
            <person name="Indest K.J."/>
            <person name="Mavrodi D.V."/>
        </authorList>
    </citation>
    <scope>NUCLEOTIDE SEQUENCE [LARGE SCALE GENOMIC DNA]</scope>
    <source>
        <strain evidence="1 2">USM7</strain>
    </source>
</reference>
<name>A0ABS0ZAS7_9GAMM</name>
<dbReference type="Gene3D" id="3.30.420.10">
    <property type="entry name" value="Ribonuclease H-like superfamily/Ribonuclease H"/>
    <property type="match status" value="1"/>
</dbReference>
<dbReference type="InterPro" id="IPR036397">
    <property type="entry name" value="RNaseH_sf"/>
</dbReference>
<protein>
    <submittedName>
        <fullName evidence="1">Uncharacterized protein</fullName>
    </submittedName>
</protein>
<keyword evidence="2" id="KW-1185">Reference proteome</keyword>
<comment type="caution">
    <text evidence="1">The sequence shown here is derived from an EMBL/GenBank/DDBJ whole genome shotgun (WGS) entry which is preliminary data.</text>
</comment>
<dbReference type="SUPFAM" id="SSF53098">
    <property type="entry name" value="Ribonuclease H-like"/>
    <property type="match status" value="1"/>
</dbReference>
<dbReference type="InterPro" id="IPR012337">
    <property type="entry name" value="RNaseH-like_sf"/>
</dbReference>
<gene>
    <name evidence="1" type="ORF">JHD44_08730</name>
</gene>
<organism evidence="1 2">
    <name type="scientific">Marinomonas ostreistagni</name>
    <dbReference type="NCBI Taxonomy" id="359209"/>
    <lineage>
        <taxon>Bacteria</taxon>
        <taxon>Pseudomonadati</taxon>
        <taxon>Pseudomonadota</taxon>
        <taxon>Gammaproteobacteria</taxon>
        <taxon>Oceanospirillales</taxon>
        <taxon>Oceanospirillaceae</taxon>
        <taxon>Marinomonas</taxon>
    </lineage>
</organism>
<sequence length="289" mass="32240">MSLQLVGVDLETGGLNGYETLPSGERVHGAAYYPILEMAFVVCDENLNKEFSFSVGIWNESFLERMDPWALEAHTKSGLIDQLRNQSGEHLGVFSDVEDAELFAIETLMHFGVSIYDRKAKTGAVMFGNSIGFDVSYIDAQMPSLKGFFHYRTIDVSSIDLLRQTAWAGLGLPKSEKQYAHTAMSDIQETLGELVGYTLHLERPAANVLMSRDNPNGWKLEELLPKVAKEIAVKTERIKGDESGRSLSIQKNNTEIETFLYKAARKQFDTLRLLDEVGPDQGPEGEARI</sequence>
<evidence type="ECO:0000313" key="1">
    <source>
        <dbReference type="EMBL" id="MBJ7550764.1"/>
    </source>
</evidence>
<dbReference type="Proteomes" id="UP000598488">
    <property type="component" value="Unassembled WGS sequence"/>
</dbReference>
<dbReference type="RefSeq" id="WP_199462377.1">
    <property type="nucleotide sequence ID" value="NZ_JAEMUH010000007.1"/>
</dbReference>
<dbReference type="EMBL" id="JAEMUH010000007">
    <property type="protein sequence ID" value="MBJ7550764.1"/>
    <property type="molecule type" value="Genomic_DNA"/>
</dbReference>